<dbReference type="AlphaFoldDB" id="I2E1G5"/>
<sequence length="37" mass="4314">MHFVLFDCAPVANPTYVDADFRTSMKHDQFICFPIHV</sequence>
<evidence type="ECO:0000313" key="1">
    <source>
        <dbReference type="EMBL" id="AFJ91333.1"/>
    </source>
</evidence>
<geneLocation type="plasmid" evidence="1">
    <name>pHRC017</name>
</geneLocation>
<proteinExistence type="predicted"/>
<accession>I2E1G5</accession>
<dbReference type="EMBL" id="JQ665880">
    <property type="protein sequence ID" value="AFJ91333.1"/>
    <property type="molecule type" value="Genomic_DNA"/>
</dbReference>
<reference evidence="1" key="1">
    <citation type="journal article" date="2012" name="Mol. Plant Microbe Interact.">
        <title>Rhizobial plasmids that cause impaired symbiotic nitrogen fixation and enhanced host invasion.</title>
        <authorList>
            <person name="Crook M.B."/>
            <person name="Lindsay D.P."/>
            <person name="Biggs M.B."/>
            <person name="Bentley J.S."/>
            <person name="Price J.C."/>
            <person name="Clement S.C."/>
            <person name="Clement M.J."/>
            <person name="Long S.R."/>
            <person name="Griffitts J.S."/>
        </authorList>
    </citation>
    <scope>NUCLEOTIDE SEQUENCE</scope>
    <source>
        <strain evidence="1">C017</strain>
        <plasmid evidence="1">pHRC017</plasmid>
    </source>
</reference>
<keyword evidence="1" id="KW-0614">Plasmid</keyword>
<gene>
    <name evidence="1" type="ORF">pHRC017_0159</name>
</gene>
<organism evidence="1">
    <name type="scientific">Rhizobium meliloti</name>
    <name type="common">Ensifer meliloti</name>
    <name type="synonym">Sinorhizobium meliloti</name>
    <dbReference type="NCBI Taxonomy" id="382"/>
    <lineage>
        <taxon>Bacteria</taxon>
        <taxon>Pseudomonadati</taxon>
        <taxon>Pseudomonadota</taxon>
        <taxon>Alphaproteobacteria</taxon>
        <taxon>Hyphomicrobiales</taxon>
        <taxon>Rhizobiaceae</taxon>
        <taxon>Sinorhizobium/Ensifer group</taxon>
        <taxon>Sinorhizobium</taxon>
    </lineage>
</organism>
<name>I2E1G5_RHIML</name>
<protein>
    <submittedName>
        <fullName evidence="1">Uncharacterized protein</fullName>
    </submittedName>
</protein>